<keyword evidence="2" id="KW-0560">Oxidoreductase</keyword>
<proteinExistence type="predicted"/>
<dbReference type="PANTHER" id="PTHR34315">
    <property type="match status" value="1"/>
</dbReference>
<keyword evidence="3" id="KW-1185">Reference proteome</keyword>
<name>A0A7Z0ETN8_9ACTN</name>
<dbReference type="RefSeq" id="WP_179829160.1">
    <property type="nucleotide sequence ID" value="NZ_JACCFS010000001.1"/>
</dbReference>
<dbReference type="PROSITE" id="PS51257">
    <property type="entry name" value="PROKAR_LIPOPROTEIN"/>
    <property type="match status" value="1"/>
</dbReference>
<accession>A0A7Z0ETN8</accession>
<dbReference type="GO" id="GO:0005506">
    <property type="term" value="F:iron ion binding"/>
    <property type="evidence" value="ECO:0007669"/>
    <property type="project" value="InterPro"/>
</dbReference>
<dbReference type="GO" id="GO:0016702">
    <property type="term" value="F:oxidoreductase activity, acting on single donors with incorporation of molecular oxygen, incorporation of two atoms of oxygen"/>
    <property type="evidence" value="ECO:0007669"/>
    <property type="project" value="InterPro"/>
</dbReference>
<evidence type="ECO:0000313" key="2">
    <source>
        <dbReference type="EMBL" id="NYJ37989.1"/>
    </source>
</evidence>
<dbReference type="SUPFAM" id="SSF49482">
    <property type="entry name" value="Aromatic compound dioxygenase"/>
    <property type="match status" value="1"/>
</dbReference>
<dbReference type="PANTHER" id="PTHR34315:SF1">
    <property type="entry name" value="INTRADIOL RING-CLEAVAGE DIOXYGENASES DOMAIN-CONTAINING PROTEIN-RELATED"/>
    <property type="match status" value="1"/>
</dbReference>
<dbReference type="CDD" id="cd03457">
    <property type="entry name" value="intradiol_dioxygenase_like"/>
    <property type="match status" value="1"/>
</dbReference>
<dbReference type="EMBL" id="JACCFS010000001">
    <property type="protein sequence ID" value="NYJ37989.1"/>
    <property type="molecule type" value="Genomic_DNA"/>
</dbReference>
<dbReference type="AlphaFoldDB" id="A0A7Z0ETN8"/>
<protein>
    <submittedName>
        <fullName evidence="2">Protocatechuate 3,4-dioxygenase beta subunit</fullName>
    </submittedName>
</protein>
<dbReference type="InterPro" id="IPR006311">
    <property type="entry name" value="TAT_signal"/>
</dbReference>
<evidence type="ECO:0000256" key="1">
    <source>
        <dbReference type="SAM" id="MobiDB-lite"/>
    </source>
</evidence>
<reference evidence="2 3" key="1">
    <citation type="submission" date="2020-07" db="EMBL/GenBank/DDBJ databases">
        <title>Sequencing the genomes of 1000 actinobacteria strains.</title>
        <authorList>
            <person name="Klenk H.-P."/>
        </authorList>
    </citation>
    <scope>NUCLEOTIDE SEQUENCE [LARGE SCALE GENOMIC DNA]</scope>
    <source>
        <strain evidence="2 3">DSM 44442</strain>
    </source>
</reference>
<feature type="region of interest" description="Disordered" evidence="1">
    <location>
        <begin position="269"/>
        <end position="313"/>
    </location>
</feature>
<dbReference type="Gene3D" id="2.60.130.10">
    <property type="entry name" value="Aromatic compound dioxygenase"/>
    <property type="match status" value="1"/>
</dbReference>
<comment type="caution">
    <text evidence="2">The sequence shown here is derived from an EMBL/GenBank/DDBJ whole genome shotgun (WGS) entry which is preliminary data.</text>
</comment>
<gene>
    <name evidence="2" type="ORF">HNR10_005870</name>
</gene>
<dbReference type="PROSITE" id="PS51318">
    <property type="entry name" value="TAT"/>
    <property type="match status" value="1"/>
</dbReference>
<keyword evidence="2" id="KW-0223">Dioxygenase</keyword>
<feature type="compositionally biased region" description="Gly residues" evidence="1">
    <location>
        <begin position="277"/>
        <end position="313"/>
    </location>
</feature>
<evidence type="ECO:0000313" key="3">
    <source>
        <dbReference type="Proteomes" id="UP000572051"/>
    </source>
</evidence>
<sequence length="313" mass="31883">MADTRFQGAPVTRRHALAGGGALVAGTALAGCSSSDTGSGAGGTEAAPTAGATDEVCVLSPEVTEGPYYLDGQLLREDITEGKQGFPLAMAITVVDYTNGCTPMTEDAVAVEIWHCDAWGYYSGYTDASPGGEVPAEDGEGDDMSFLRGIRMVDGDGIAHFSTIVPGWYSPRVTHIHLKVHVGGEADTTYEGGTTVHTGQLLFADAFCAEVAEREPYSEHVLELTPVEEDQVYQEAAETEGDPGSMVVSPVPITEGTPENGYTLSVTVGITPEETTTGGGGGAPGQGGTPPEGGPGGEGGTPPENGPGGEGGE</sequence>
<dbReference type="Proteomes" id="UP000572051">
    <property type="component" value="Unassembled WGS sequence"/>
</dbReference>
<organism evidence="2 3">
    <name type="scientific">Nocardiopsis aegyptia</name>
    <dbReference type="NCBI Taxonomy" id="220378"/>
    <lineage>
        <taxon>Bacteria</taxon>
        <taxon>Bacillati</taxon>
        <taxon>Actinomycetota</taxon>
        <taxon>Actinomycetes</taxon>
        <taxon>Streptosporangiales</taxon>
        <taxon>Nocardiopsidaceae</taxon>
        <taxon>Nocardiopsis</taxon>
    </lineage>
</organism>
<dbReference type="InterPro" id="IPR015889">
    <property type="entry name" value="Intradiol_dOase_core"/>
</dbReference>